<keyword evidence="3" id="KW-1185">Reference proteome</keyword>
<sequence length="98" mass="9758">MVVLGGSTVEVVDGVTVRVTVRGAGVLVRVMTSGSGVLAGTVTVTGPTEREVEAGGGVVPTSWTRRCGSRPATRRAATSSPVARPAMAATVTEPVVGP</sequence>
<accession>M2ZGZ0</accession>
<reference evidence="2 3" key="1">
    <citation type="journal article" date="2013" name="Genome Announc.">
        <title>Draft Genome Sequence of Amycolatopsis decaplanina Strain DSM 44594T.</title>
        <authorList>
            <person name="Kaur N."/>
            <person name="Kumar S."/>
            <person name="Bala M."/>
            <person name="Raghava G.P."/>
            <person name="Mayilraj S."/>
        </authorList>
    </citation>
    <scope>NUCLEOTIDE SEQUENCE [LARGE SCALE GENOMIC DNA]</scope>
    <source>
        <strain evidence="2 3">DSM 44594</strain>
    </source>
</reference>
<protein>
    <submittedName>
        <fullName evidence="2">Uncharacterized protein</fullName>
    </submittedName>
</protein>
<evidence type="ECO:0000256" key="1">
    <source>
        <dbReference type="SAM" id="MobiDB-lite"/>
    </source>
</evidence>
<evidence type="ECO:0000313" key="2">
    <source>
        <dbReference type="EMBL" id="EME60163.1"/>
    </source>
</evidence>
<gene>
    <name evidence="2" type="ORF">H074_14092</name>
</gene>
<dbReference type="AlphaFoldDB" id="M2ZGZ0"/>
<dbReference type="Proteomes" id="UP000054226">
    <property type="component" value="Unassembled WGS sequence"/>
</dbReference>
<evidence type="ECO:0000313" key="3">
    <source>
        <dbReference type="Proteomes" id="UP000054226"/>
    </source>
</evidence>
<name>M2ZGZ0_9PSEU</name>
<comment type="caution">
    <text evidence="2">The sequence shown here is derived from an EMBL/GenBank/DDBJ whole genome shotgun (WGS) entry which is preliminary data.</text>
</comment>
<feature type="region of interest" description="Disordered" evidence="1">
    <location>
        <begin position="51"/>
        <end position="98"/>
    </location>
</feature>
<proteinExistence type="predicted"/>
<dbReference type="EMBL" id="AOHO01000048">
    <property type="protein sequence ID" value="EME60163.1"/>
    <property type="molecule type" value="Genomic_DNA"/>
</dbReference>
<organism evidence="2 3">
    <name type="scientific">Amycolatopsis decaplanina DSM 44594</name>
    <dbReference type="NCBI Taxonomy" id="1284240"/>
    <lineage>
        <taxon>Bacteria</taxon>
        <taxon>Bacillati</taxon>
        <taxon>Actinomycetota</taxon>
        <taxon>Actinomycetes</taxon>
        <taxon>Pseudonocardiales</taxon>
        <taxon>Pseudonocardiaceae</taxon>
        <taxon>Amycolatopsis</taxon>
    </lineage>
</organism>